<accession>A0A418YI92</accession>
<dbReference type="AlphaFoldDB" id="A0A418YI92"/>
<dbReference type="Gene3D" id="2.60.440.10">
    <property type="entry name" value="YacF-like domains"/>
    <property type="match status" value="1"/>
</dbReference>
<protein>
    <recommendedName>
        <fullName evidence="5">Cell division protein ZapD</fullName>
    </recommendedName>
    <alternativeName>
        <fullName evidence="5">Z ring-associated protein D</fullName>
    </alternativeName>
</protein>
<gene>
    <name evidence="5 6" type="primary">zapD</name>
    <name evidence="6" type="ORF">D1Z90_05230</name>
</gene>
<evidence type="ECO:0000256" key="5">
    <source>
        <dbReference type="HAMAP-Rule" id="MF_01092"/>
    </source>
</evidence>
<dbReference type="InterPro" id="IPR009777">
    <property type="entry name" value="ZapD"/>
</dbReference>
<comment type="subcellular location">
    <subcellularLocation>
        <location evidence="5">Cytoplasm</location>
    </subcellularLocation>
    <text evidence="5">Localizes to mid-cell in an FtsZ-dependent manner.</text>
</comment>
<evidence type="ECO:0000256" key="2">
    <source>
        <dbReference type="ARBA" id="ARBA00022618"/>
    </source>
</evidence>
<dbReference type="Pfam" id="PF07072">
    <property type="entry name" value="ZapD"/>
    <property type="match status" value="1"/>
</dbReference>
<dbReference type="InterPro" id="IPR036268">
    <property type="entry name" value="ZapD_sf"/>
</dbReference>
<dbReference type="Proteomes" id="UP000283255">
    <property type="component" value="Unassembled WGS sequence"/>
</dbReference>
<keyword evidence="2 5" id="KW-0132">Cell division</keyword>
<evidence type="ECO:0000313" key="6">
    <source>
        <dbReference type="EMBL" id="RJG50046.1"/>
    </source>
</evidence>
<comment type="function">
    <text evidence="5">Cell division factor that enhances FtsZ-ring assembly. Directly interacts with FtsZ and promotes bundling of FtsZ protofilaments, with a reduction in FtsZ GTPase activity.</text>
</comment>
<keyword evidence="7" id="KW-1185">Reference proteome</keyword>
<name>A0A418YI92_9GAMM</name>
<dbReference type="HAMAP" id="MF_01092">
    <property type="entry name" value="ZapD"/>
    <property type="match status" value="1"/>
</dbReference>
<dbReference type="PANTHER" id="PTHR39455">
    <property type="entry name" value="CELL DIVISION PROTEIN ZAPD"/>
    <property type="match status" value="1"/>
</dbReference>
<comment type="subunit">
    <text evidence="5">Interacts with FtsZ.</text>
</comment>
<evidence type="ECO:0000256" key="4">
    <source>
        <dbReference type="ARBA" id="ARBA00023306"/>
    </source>
</evidence>
<reference evidence="6 7" key="1">
    <citation type="submission" date="2018-09" db="EMBL/GenBank/DDBJ databases">
        <authorList>
            <person name="Wang F."/>
        </authorList>
    </citation>
    <scope>NUCLEOTIDE SEQUENCE [LARGE SCALE GENOMIC DNA]</scope>
    <source>
        <strain evidence="6 7">PLHSC7-2</strain>
    </source>
</reference>
<comment type="caution">
    <text evidence="6">The sequence shown here is derived from an EMBL/GenBank/DDBJ whole genome shotgun (WGS) entry which is preliminary data.</text>
</comment>
<dbReference type="GO" id="GO:0005737">
    <property type="term" value="C:cytoplasm"/>
    <property type="evidence" value="ECO:0007669"/>
    <property type="project" value="UniProtKB-SubCell"/>
</dbReference>
<dbReference type="PANTHER" id="PTHR39455:SF1">
    <property type="entry name" value="CELL DIVISION PROTEIN ZAPD"/>
    <property type="match status" value="1"/>
</dbReference>
<keyword evidence="3 5" id="KW-0717">Septation</keyword>
<dbReference type="InterPro" id="IPR027462">
    <property type="entry name" value="ZapD_C"/>
</dbReference>
<dbReference type="RefSeq" id="WP_119909692.1">
    <property type="nucleotide sequence ID" value="NZ_QZCH01000003.1"/>
</dbReference>
<keyword evidence="4 5" id="KW-0131">Cell cycle</keyword>
<organism evidence="6 7">
    <name type="scientific">Motilimonas pumila</name>
    <dbReference type="NCBI Taxonomy" id="2303987"/>
    <lineage>
        <taxon>Bacteria</taxon>
        <taxon>Pseudomonadati</taxon>
        <taxon>Pseudomonadota</taxon>
        <taxon>Gammaproteobacteria</taxon>
        <taxon>Alteromonadales</taxon>
        <taxon>Alteromonadales genera incertae sedis</taxon>
        <taxon>Motilimonas</taxon>
    </lineage>
</organism>
<proteinExistence type="inferred from homology"/>
<comment type="similarity">
    <text evidence="5">Belongs to the ZapD family.</text>
</comment>
<evidence type="ECO:0000256" key="1">
    <source>
        <dbReference type="ARBA" id="ARBA00022490"/>
    </source>
</evidence>
<dbReference type="NCBIfam" id="NF003655">
    <property type="entry name" value="PRK05287.1-3"/>
    <property type="match status" value="1"/>
</dbReference>
<evidence type="ECO:0000256" key="3">
    <source>
        <dbReference type="ARBA" id="ARBA00023210"/>
    </source>
</evidence>
<dbReference type="OrthoDB" id="5294622at2"/>
<dbReference type="SUPFAM" id="SSF160950">
    <property type="entry name" value="YacF-like"/>
    <property type="match status" value="1"/>
</dbReference>
<keyword evidence="1 5" id="KW-0963">Cytoplasm</keyword>
<dbReference type="EMBL" id="QZCH01000003">
    <property type="protein sequence ID" value="RJG50046.1"/>
    <property type="molecule type" value="Genomic_DNA"/>
</dbReference>
<dbReference type="GO" id="GO:0032153">
    <property type="term" value="C:cell division site"/>
    <property type="evidence" value="ECO:0007669"/>
    <property type="project" value="TreeGrafter"/>
</dbReference>
<evidence type="ECO:0000313" key="7">
    <source>
        <dbReference type="Proteomes" id="UP000283255"/>
    </source>
</evidence>
<sequence length="241" mass="27869">MVTFEHPLNEKSRSYLRLEYIFGQIAKSRRLETASDPEALFKGLLDLHEVLERSDIRNDLCKDLEKQLSTVKHWATMPAVDTSMVNHLESQLNDFIYQLPRLSRITQTLKEDRFLSAIRQRFSIPGGCCSFDLPQLHFWLSLSHEEKASDCKRWLADFQPLIGALQLHLQLSREKSQFSAQVAKTGFYQDVAEDCDMIRIKLSENLGFFPTVSGHKTRFAIRFLPHNDEPSQDIPFHLASC</sequence>
<dbReference type="GO" id="GO:0043093">
    <property type="term" value="P:FtsZ-dependent cytokinesis"/>
    <property type="evidence" value="ECO:0007669"/>
    <property type="project" value="UniProtKB-UniRule"/>
</dbReference>
<dbReference type="GO" id="GO:0000917">
    <property type="term" value="P:division septum assembly"/>
    <property type="evidence" value="ECO:0007669"/>
    <property type="project" value="UniProtKB-KW"/>
</dbReference>
<reference evidence="6 7" key="2">
    <citation type="submission" date="2019-01" db="EMBL/GenBank/DDBJ databases">
        <title>Motilimonas pumilus sp. nov., isolated from the gut of sea cucumber (Apostichopus japonicus).</title>
        <authorList>
            <person name="Wang F.-Q."/>
            <person name="Ren L.-H."/>
            <person name="Lin Y.-W."/>
            <person name="Sun G.-H."/>
            <person name="Du Z.-J."/>
            <person name="Zhao J.-X."/>
            <person name="Liu X.-J."/>
            <person name="Liu L.-J."/>
        </authorList>
    </citation>
    <scope>NUCLEOTIDE SEQUENCE [LARGE SCALE GENOMIC DNA]</scope>
    <source>
        <strain evidence="6 7">PLHSC7-2</strain>
    </source>
</reference>
<dbReference type="Gene3D" id="1.10.3900.10">
    <property type="entry name" value="YacF-like"/>
    <property type="match status" value="1"/>
</dbReference>